<dbReference type="PANTHER" id="PTHR33392:SF6">
    <property type="entry name" value="POLYISOPRENYL-TEICHOIC ACID--PEPTIDOGLYCAN TEICHOIC ACID TRANSFERASE TAGU"/>
    <property type="match status" value="1"/>
</dbReference>
<reference evidence="4 5" key="1">
    <citation type="submission" date="2012-09" db="EMBL/GenBank/DDBJ databases">
        <title>The Genome Sequence of Alloiococcus otitis ATCC 51267.</title>
        <authorList>
            <consortium name="The Broad Institute Genome Sequencing Platform"/>
            <person name="Earl A."/>
            <person name="Ward D."/>
            <person name="Feldgarden M."/>
            <person name="Gevers D."/>
            <person name="Huys G."/>
            <person name="Walker B."/>
            <person name="Young S.K."/>
            <person name="Zeng Q."/>
            <person name="Gargeya S."/>
            <person name="Fitzgerald M."/>
            <person name="Haas B."/>
            <person name="Abouelleil A."/>
            <person name="Alvarado L."/>
            <person name="Arachchi H.M."/>
            <person name="Berlin A.M."/>
            <person name="Chapman S.B."/>
            <person name="Goldberg J."/>
            <person name="Griggs A."/>
            <person name="Gujja S."/>
            <person name="Hansen M."/>
            <person name="Howarth C."/>
            <person name="Imamovic A."/>
            <person name="Larimer J."/>
            <person name="McCowen C."/>
            <person name="Montmayeur A."/>
            <person name="Murphy C."/>
            <person name="Neiman D."/>
            <person name="Pearson M."/>
            <person name="Priest M."/>
            <person name="Roberts A."/>
            <person name="Saif S."/>
            <person name="Shea T."/>
            <person name="Sisk P."/>
            <person name="Sykes S."/>
            <person name="Wortman J."/>
            <person name="Nusbaum C."/>
            <person name="Birren B."/>
        </authorList>
    </citation>
    <scope>NUCLEOTIDE SEQUENCE [LARGE SCALE GENOMIC DNA]</scope>
    <source>
        <strain evidence="4 5">ATCC 51267</strain>
    </source>
</reference>
<feature type="transmembrane region" description="Helical" evidence="2">
    <location>
        <begin position="12"/>
        <end position="35"/>
    </location>
</feature>
<dbReference type="Gene3D" id="3.40.630.190">
    <property type="entry name" value="LCP protein"/>
    <property type="match status" value="1"/>
</dbReference>
<evidence type="ECO:0000313" key="4">
    <source>
        <dbReference type="EMBL" id="EKU93268.1"/>
    </source>
</evidence>
<dbReference type="InterPro" id="IPR004474">
    <property type="entry name" value="LytR_CpsA_psr"/>
</dbReference>
<evidence type="ECO:0000256" key="1">
    <source>
        <dbReference type="ARBA" id="ARBA00006068"/>
    </source>
</evidence>
<keyword evidence="2" id="KW-0472">Membrane</keyword>
<gene>
    <name evidence="4" type="ORF">HMPREF9698_01429</name>
</gene>
<dbReference type="PANTHER" id="PTHR33392">
    <property type="entry name" value="POLYISOPRENYL-TEICHOIC ACID--PEPTIDOGLYCAN TEICHOIC ACID TRANSFERASE TAGU"/>
    <property type="match status" value="1"/>
</dbReference>
<dbReference type="OrthoDB" id="27330at2"/>
<dbReference type="Pfam" id="PF03816">
    <property type="entry name" value="LytR_cpsA_psr"/>
    <property type="match status" value="1"/>
</dbReference>
<keyword evidence="2" id="KW-1133">Transmembrane helix</keyword>
<organism evidence="4 5">
    <name type="scientific">Alloiococcus otitis ATCC 51267</name>
    <dbReference type="NCBI Taxonomy" id="883081"/>
    <lineage>
        <taxon>Bacteria</taxon>
        <taxon>Bacillati</taxon>
        <taxon>Bacillota</taxon>
        <taxon>Bacilli</taxon>
        <taxon>Lactobacillales</taxon>
        <taxon>Carnobacteriaceae</taxon>
        <taxon>Alloiococcus</taxon>
    </lineage>
</organism>
<comment type="similarity">
    <text evidence="1">Belongs to the LytR/CpsA/Psr (LCP) family.</text>
</comment>
<dbReference type="HOGENOM" id="CLU_016455_2_2_9"/>
<proteinExistence type="inferred from homology"/>
<name>K9E989_9LACT</name>
<dbReference type="STRING" id="883081.HMPREF9698_01429"/>
<dbReference type="InterPro" id="IPR050922">
    <property type="entry name" value="LytR/CpsA/Psr_CW_biosynth"/>
</dbReference>
<feature type="domain" description="Cell envelope-related transcriptional attenuator" evidence="3">
    <location>
        <begin position="83"/>
        <end position="231"/>
    </location>
</feature>
<evidence type="ECO:0000259" key="3">
    <source>
        <dbReference type="Pfam" id="PF03816"/>
    </source>
</evidence>
<dbReference type="EMBL" id="AGXA01000022">
    <property type="protein sequence ID" value="EKU93268.1"/>
    <property type="molecule type" value="Genomic_DNA"/>
</dbReference>
<keyword evidence="2" id="KW-0812">Transmembrane</keyword>
<evidence type="ECO:0000313" key="5">
    <source>
        <dbReference type="Proteomes" id="UP000009875"/>
    </source>
</evidence>
<evidence type="ECO:0000256" key="2">
    <source>
        <dbReference type="SAM" id="Phobius"/>
    </source>
</evidence>
<protein>
    <recommendedName>
        <fullName evidence="3">Cell envelope-related transcriptional attenuator domain-containing protein</fullName>
    </recommendedName>
</protein>
<dbReference type="Proteomes" id="UP000009875">
    <property type="component" value="Unassembled WGS sequence"/>
</dbReference>
<dbReference type="PATRIC" id="fig|883081.3.peg.1266"/>
<comment type="caution">
    <text evidence="4">The sequence shown here is derived from an EMBL/GenBank/DDBJ whole genome shotgun (WGS) entry which is preliminary data.</text>
</comment>
<keyword evidence="5" id="KW-1185">Reference proteome</keyword>
<dbReference type="NCBIfam" id="TIGR00350">
    <property type="entry name" value="lytR_cpsA_psr"/>
    <property type="match status" value="1"/>
</dbReference>
<dbReference type="AlphaFoldDB" id="K9E989"/>
<dbReference type="eggNOG" id="COG1316">
    <property type="taxonomic scope" value="Bacteria"/>
</dbReference>
<dbReference type="RefSeq" id="WP_003778527.1">
    <property type="nucleotide sequence ID" value="NZ_JH992960.1"/>
</dbReference>
<sequence length="336" mass="37901">MRGNQHKKNKWLRIVLFFIAGIMLIVGGIFGYYAYRTNQFVQEVSVAQEERPQDQLDYNQIQEKKPFSILLLGMDMDNGLTSRTDTIMVASINPDSEDIKLVSIPRDTLVETDFGLTEKINAMYTYGGIDLMIKEVEKLLDIPISHYAILDFQGLADLVDAVGGIRIKSDLAFTESNSLGGGQPIEIQEGWQELNGEEALGFARMRKQDPKGDYGRQERQQKVIKALAREFTTMNVLAKFNPILNAISPHLSTNLDGEQMLTLAMNYREAAQDIETFLMDGSDTTIFFPHYGFNVYGLEPDPDSLEDLSDTFQDHLEVKGLHDGRANLQTDEELDS</sequence>
<accession>K9E989</accession>